<gene>
    <name evidence="3" type="ORF">AVEN_252823_1</name>
</gene>
<evidence type="ECO:0000256" key="1">
    <source>
        <dbReference type="SAM" id="MobiDB-lite"/>
    </source>
</evidence>
<evidence type="ECO:0000313" key="3">
    <source>
        <dbReference type="EMBL" id="GBM04877.1"/>
    </source>
</evidence>
<proteinExistence type="predicted"/>
<dbReference type="Proteomes" id="UP000499080">
    <property type="component" value="Unassembled WGS sequence"/>
</dbReference>
<feature type="signal peptide" evidence="2">
    <location>
        <begin position="1"/>
        <end position="17"/>
    </location>
</feature>
<dbReference type="EMBL" id="BGPR01000208">
    <property type="protein sequence ID" value="GBM04877.1"/>
    <property type="molecule type" value="Genomic_DNA"/>
</dbReference>
<reference evidence="3 4" key="1">
    <citation type="journal article" date="2019" name="Sci. Rep.">
        <title>Orb-weaving spider Araneus ventricosus genome elucidates the spidroin gene catalogue.</title>
        <authorList>
            <person name="Kono N."/>
            <person name="Nakamura H."/>
            <person name="Ohtoshi R."/>
            <person name="Moran D.A.P."/>
            <person name="Shinohara A."/>
            <person name="Yoshida Y."/>
            <person name="Fujiwara M."/>
            <person name="Mori M."/>
            <person name="Tomita M."/>
            <person name="Arakawa K."/>
        </authorList>
    </citation>
    <scope>NUCLEOTIDE SEQUENCE [LARGE SCALE GENOMIC DNA]</scope>
</reference>
<feature type="compositionally biased region" description="Basic and acidic residues" evidence="1">
    <location>
        <begin position="50"/>
        <end position="60"/>
    </location>
</feature>
<organism evidence="3 4">
    <name type="scientific">Araneus ventricosus</name>
    <name type="common">Orbweaver spider</name>
    <name type="synonym">Epeira ventricosa</name>
    <dbReference type="NCBI Taxonomy" id="182803"/>
    <lineage>
        <taxon>Eukaryota</taxon>
        <taxon>Metazoa</taxon>
        <taxon>Ecdysozoa</taxon>
        <taxon>Arthropoda</taxon>
        <taxon>Chelicerata</taxon>
        <taxon>Arachnida</taxon>
        <taxon>Araneae</taxon>
        <taxon>Araneomorphae</taxon>
        <taxon>Entelegynae</taxon>
        <taxon>Araneoidea</taxon>
        <taxon>Araneidae</taxon>
        <taxon>Araneus</taxon>
    </lineage>
</organism>
<comment type="caution">
    <text evidence="3">The sequence shown here is derived from an EMBL/GenBank/DDBJ whole genome shotgun (WGS) entry which is preliminary data.</text>
</comment>
<keyword evidence="2" id="KW-0732">Signal</keyword>
<evidence type="ECO:0000313" key="4">
    <source>
        <dbReference type="Proteomes" id="UP000499080"/>
    </source>
</evidence>
<sequence length="84" mass="9746">MYSLMVTRFLTSALVTSVPQSPAIVVEMNNKQRRIGNSTRIKEGKRKKEKKEGGGKRREEKEWWKRNEAIHQVWVNSVCCNARG</sequence>
<accession>A0A4Y2CMA1</accession>
<feature type="region of interest" description="Disordered" evidence="1">
    <location>
        <begin position="35"/>
        <end position="60"/>
    </location>
</feature>
<evidence type="ECO:0008006" key="5">
    <source>
        <dbReference type="Google" id="ProtNLM"/>
    </source>
</evidence>
<protein>
    <recommendedName>
        <fullName evidence="5">Secreted protein</fullName>
    </recommendedName>
</protein>
<keyword evidence="4" id="KW-1185">Reference proteome</keyword>
<name>A0A4Y2CMA1_ARAVE</name>
<dbReference type="AlphaFoldDB" id="A0A4Y2CMA1"/>
<feature type="chain" id="PRO_5021284076" description="Secreted protein" evidence="2">
    <location>
        <begin position="18"/>
        <end position="84"/>
    </location>
</feature>
<evidence type="ECO:0000256" key="2">
    <source>
        <dbReference type="SAM" id="SignalP"/>
    </source>
</evidence>